<dbReference type="InterPro" id="IPR041122">
    <property type="entry name" value="RecJ_OB"/>
</dbReference>
<keyword evidence="5 10" id="KW-0269">Exonuclease</keyword>
<comment type="caution">
    <text evidence="10">The sequence shown here is derived from an EMBL/GenBank/DDBJ whole genome shotgun (WGS) entry which is preliminary data.</text>
</comment>
<dbReference type="Pfam" id="PF02272">
    <property type="entry name" value="DHHA1"/>
    <property type="match status" value="1"/>
</dbReference>
<dbReference type="InterPro" id="IPR038763">
    <property type="entry name" value="DHH_sf"/>
</dbReference>
<evidence type="ECO:0000256" key="3">
    <source>
        <dbReference type="ARBA" id="ARBA00022722"/>
    </source>
</evidence>
<dbReference type="EMBL" id="JBHSHL010000042">
    <property type="protein sequence ID" value="MFC4805238.1"/>
    <property type="molecule type" value="Genomic_DNA"/>
</dbReference>
<protein>
    <recommendedName>
        <fullName evidence="2">Single-stranded-DNA-specific exonuclease RecJ</fullName>
    </recommendedName>
</protein>
<evidence type="ECO:0000256" key="1">
    <source>
        <dbReference type="ARBA" id="ARBA00005915"/>
    </source>
</evidence>
<dbReference type="InterPro" id="IPR001667">
    <property type="entry name" value="DDH_dom"/>
</dbReference>
<comment type="similarity">
    <text evidence="1">Belongs to the RecJ family.</text>
</comment>
<keyword evidence="4" id="KW-0378">Hydrolase</keyword>
<name>A0ABV9QMR7_9FIRM</name>
<dbReference type="PANTHER" id="PTHR30255">
    <property type="entry name" value="SINGLE-STRANDED-DNA-SPECIFIC EXONUCLEASE RECJ"/>
    <property type="match status" value="1"/>
</dbReference>
<evidence type="ECO:0000256" key="5">
    <source>
        <dbReference type="ARBA" id="ARBA00022839"/>
    </source>
</evidence>
<dbReference type="Gene3D" id="3.90.1640.30">
    <property type="match status" value="1"/>
</dbReference>
<dbReference type="InterPro" id="IPR003156">
    <property type="entry name" value="DHHA1_dom"/>
</dbReference>
<dbReference type="Proteomes" id="UP001595916">
    <property type="component" value="Unassembled WGS sequence"/>
</dbReference>
<proteinExistence type="inferred from homology"/>
<dbReference type="RefSeq" id="WP_379788785.1">
    <property type="nucleotide sequence ID" value="NZ_JBHSHL010000042.1"/>
</dbReference>
<keyword evidence="6" id="KW-0175">Coiled coil</keyword>
<dbReference type="Pfam" id="PF01368">
    <property type="entry name" value="DHH"/>
    <property type="match status" value="1"/>
</dbReference>
<evidence type="ECO:0000256" key="4">
    <source>
        <dbReference type="ARBA" id="ARBA00022801"/>
    </source>
</evidence>
<sequence>MSNYWSLKNKAKDEKSSERELIYKIIRERGINDIQEFFEPTDKSFHDPFLMKDMGKAVERIRTAAAHAQKITIYGDYDADGISASSILQRYFKEEGYEFDYYVPDRRKEGYGLNKLALEKLRNAGTDLVITVDCGISALEEVRFAKELGLDMIITDHHQCREDLPEAVAVIDPHQKDCTYPYTNLCGAGLAFKLVQALSGKEASRLEPYLEIAAIATVGDIVELTGENRAIVKLGLESINTKGHNPGIQCLREVAGLSQAKIDAYHIGYMLAPRINASGRIGSAESGIRLLTAQACEKAMIYAVELNEYNRERQSIEEEIVTSTLQALEADEHYLTEDVLVVAGEGWNEGVIGIVASRLTEKYYKPSFVISIREDGIGKGSGRSIPSLHLFEAMSEIQEVFLGFGGHSQAAGLSIEANRIEEFRRRINEVAGKKLTVRDRKRSFKAESVLEAEMLNPSLLKEVSAMEPFGMKNPRPLFIVQGAELTQMKRMGKNGEHFSALLGSHRLVGFQQGNLVEEWKREPCSDVDLLVSIEENEYRSVTYLQSKMRDFKFVPRRLRLKDCIRFAERLSEFGQNFGASKDLNAELKLQDKKRVTDLRVASEEELQKEGICFVTGLSQVYRDMVTFVSYSGLEQSEVKFCPDIEKIGIRGYNSIVICDSLAWKLCRDLVDGKTLLLHPRFEKNSVQAAQFVQDAKAVRVFLGKLVQNRKTLVSRTKLEAMDVDARLKLLLCLKLFEKYSLIEIREENGDLKVNAVTSSDHAWEEGLRRINEEIVQF</sequence>
<dbReference type="PANTHER" id="PTHR30255:SF2">
    <property type="entry name" value="SINGLE-STRANDED-DNA-SPECIFIC EXONUCLEASE RECJ"/>
    <property type="match status" value="1"/>
</dbReference>
<evidence type="ECO:0000313" key="11">
    <source>
        <dbReference type="Proteomes" id="UP001595916"/>
    </source>
</evidence>
<accession>A0ABV9QMR7</accession>
<gene>
    <name evidence="10" type="primary">recJ</name>
    <name evidence="10" type="ORF">ACFO4R_09110</name>
</gene>
<evidence type="ECO:0000313" key="10">
    <source>
        <dbReference type="EMBL" id="MFC4805238.1"/>
    </source>
</evidence>
<dbReference type="SUPFAM" id="SSF64182">
    <property type="entry name" value="DHH phosphoesterases"/>
    <property type="match status" value="1"/>
</dbReference>
<dbReference type="Pfam" id="PF17768">
    <property type="entry name" value="RecJ_OB"/>
    <property type="match status" value="1"/>
</dbReference>
<keyword evidence="11" id="KW-1185">Reference proteome</keyword>
<dbReference type="Gene3D" id="3.10.310.30">
    <property type="match status" value="1"/>
</dbReference>
<dbReference type="InterPro" id="IPR051673">
    <property type="entry name" value="SSDNA_exonuclease_RecJ"/>
</dbReference>
<feature type="coiled-coil region" evidence="6">
    <location>
        <begin position="299"/>
        <end position="326"/>
    </location>
</feature>
<dbReference type="GO" id="GO:0004527">
    <property type="term" value="F:exonuclease activity"/>
    <property type="evidence" value="ECO:0007669"/>
    <property type="project" value="UniProtKB-KW"/>
</dbReference>
<dbReference type="InterPro" id="IPR004610">
    <property type="entry name" value="RecJ"/>
</dbReference>
<dbReference type="NCBIfam" id="TIGR00644">
    <property type="entry name" value="recJ"/>
    <property type="match status" value="1"/>
</dbReference>
<reference evidence="11" key="1">
    <citation type="journal article" date="2019" name="Int. J. Syst. Evol. Microbiol.">
        <title>The Global Catalogue of Microorganisms (GCM) 10K type strain sequencing project: providing services to taxonomists for standard genome sequencing and annotation.</title>
        <authorList>
            <consortium name="The Broad Institute Genomics Platform"/>
            <consortium name="The Broad Institute Genome Sequencing Center for Infectious Disease"/>
            <person name="Wu L."/>
            <person name="Ma J."/>
        </authorList>
    </citation>
    <scope>NUCLEOTIDE SEQUENCE [LARGE SCALE GENOMIC DNA]</scope>
    <source>
        <strain evidence="11">CCUG 46385</strain>
    </source>
</reference>
<evidence type="ECO:0000256" key="2">
    <source>
        <dbReference type="ARBA" id="ARBA00019841"/>
    </source>
</evidence>
<organism evidence="10 11">
    <name type="scientific">Filifactor villosus</name>
    <dbReference type="NCBI Taxonomy" id="29374"/>
    <lineage>
        <taxon>Bacteria</taxon>
        <taxon>Bacillati</taxon>
        <taxon>Bacillota</taxon>
        <taxon>Clostridia</taxon>
        <taxon>Peptostreptococcales</taxon>
        <taxon>Filifactoraceae</taxon>
        <taxon>Filifactor</taxon>
    </lineage>
</organism>
<evidence type="ECO:0000259" key="9">
    <source>
        <dbReference type="Pfam" id="PF17768"/>
    </source>
</evidence>
<feature type="domain" description="DHHA1" evidence="8">
    <location>
        <begin position="339"/>
        <end position="431"/>
    </location>
</feature>
<keyword evidence="3" id="KW-0540">Nuclease</keyword>
<evidence type="ECO:0000256" key="6">
    <source>
        <dbReference type="SAM" id="Coils"/>
    </source>
</evidence>
<evidence type="ECO:0000259" key="8">
    <source>
        <dbReference type="Pfam" id="PF02272"/>
    </source>
</evidence>
<feature type="domain" description="DDH" evidence="7">
    <location>
        <begin position="70"/>
        <end position="217"/>
    </location>
</feature>
<feature type="domain" description="RecJ OB" evidence="9">
    <location>
        <begin position="449"/>
        <end position="550"/>
    </location>
</feature>
<evidence type="ECO:0000259" key="7">
    <source>
        <dbReference type="Pfam" id="PF01368"/>
    </source>
</evidence>